<dbReference type="InterPro" id="IPR047021">
    <property type="entry name" value="REXO1/3/4-like"/>
</dbReference>
<keyword evidence="10" id="KW-1185">Reference proteome</keyword>
<dbReference type="GO" id="GO:0004527">
    <property type="term" value="F:exonuclease activity"/>
    <property type="evidence" value="ECO:0007669"/>
    <property type="project" value="UniProtKB-KW"/>
</dbReference>
<comment type="similarity">
    <text evidence="2">Belongs to the REXO1/REXO3 family.</text>
</comment>
<evidence type="ECO:0000256" key="7">
    <source>
        <dbReference type="SAM" id="MobiDB-lite"/>
    </source>
</evidence>
<evidence type="ECO:0000259" key="8">
    <source>
        <dbReference type="SMART" id="SM00479"/>
    </source>
</evidence>
<feature type="region of interest" description="Disordered" evidence="7">
    <location>
        <begin position="490"/>
        <end position="514"/>
    </location>
</feature>
<evidence type="ECO:0000313" key="9">
    <source>
        <dbReference type="EMBL" id="TDL16847.1"/>
    </source>
</evidence>
<dbReference type="VEuPathDB" id="FungiDB:BD410DRAFT_901803"/>
<dbReference type="OrthoDB" id="206335at2759"/>
<evidence type="ECO:0000256" key="1">
    <source>
        <dbReference type="ARBA" id="ARBA00004123"/>
    </source>
</evidence>
<keyword evidence="5" id="KW-0269">Exonuclease</keyword>
<dbReference type="PANTHER" id="PTHR12801">
    <property type="entry name" value="RNA EXONUCLEASE REXO1 / RECO3 FAMILY MEMBER-RELATED"/>
    <property type="match status" value="1"/>
</dbReference>
<dbReference type="AlphaFoldDB" id="A0A4Y7PN49"/>
<proteinExistence type="inferred from homology"/>
<dbReference type="GO" id="GO:0003676">
    <property type="term" value="F:nucleic acid binding"/>
    <property type="evidence" value="ECO:0007669"/>
    <property type="project" value="InterPro"/>
</dbReference>
<evidence type="ECO:0000256" key="2">
    <source>
        <dbReference type="ARBA" id="ARBA00006357"/>
    </source>
</evidence>
<dbReference type="CDD" id="cd06145">
    <property type="entry name" value="REX1_like"/>
    <property type="match status" value="1"/>
</dbReference>
<dbReference type="GO" id="GO:0005634">
    <property type="term" value="C:nucleus"/>
    <property type="evidence" value="ECO:0007669"/>
    <property type="project" value="UniProtKB-SubCell"/>
</dbReference>
<sequence>MKRGPQTSPSSSSATPTSQPKKKAKLSSSSPARPSSDSTAANVIPKPSTITSPQPTLASSPPTTEANGTSDGWTKVEKRKSKKARKADAKLTNAPPRFLYVNSEIVKRKEAVTISDIRDLVLHLLGDASPQPWLRVENPRAIAKVVTLFVPGITPDILALPPLPTSATANSNVPIAIPLPPQAQPKSTSDESGHPSESPSLPFISAKFSHACPTRAPGDANKMHSILSAFFHGPVSAEEKRRRALAISEQGASSTAKNDSGPESYVLTPEQMLENEYPVPRYMADVFEMQDGWVETPESSSTTTTTTERAKVYAIDCEMCQTENGKELARVCMIDFDTDLVVLDQLVKPSAPIVDYLTRWSGITEQALQGVTTTLSDVQNSIFRLLSPTSTTKTPILLGHSLESDLHALKLAHPRCIDTALLYHHPRGRPLKPGLAWLTKRWCNREIQMGGEGGHDPEEDARACVELLRLKIKNGPGFGEFKTDHESIFERLSRSSSSPQPKRTAVVDRGNPSTWHGAKASATVACADDGEVLKGLVETIPGHDFVFGRFMGVADVLGWTTPKTSSTDPSLAKPPPPPPPSPATLSAAYKTLNTHLSALLSTLPPHTALVIFTGHSDPRPMSQLNARKSVWENEMKKGKKAEEVDREMWWSAGDARRLEEEVERAKRGLVFLCLTE</sequence>
<dbReference type="InterPro" id="IPR012337">
    <property type="entry name" value="RNaseH-like_sf"/>
</dbReference>
<feature type="region of interest" description="Disordered" evidence="7">
    <location>
        <begin position="246"/>
        <end position="265"/>
    </location>
</feature>
<feature type="compositionally biased region" description="Polar residues" evidence="7">
    <location>
        <begin position="48"/>
        <end position="72"/>
    </location>
</feature>
<dbReference type="SMART" id="SM00479">
    <property type="entry name" value="EXOIII"/>
    <property type="match status" value="1"/>
</dbReference>
<keyword evidence="4" id="KW-0378">Hydrolase</keyword>
<feature type="compositionally biased region" description="Low complexity" evidence="7">
    <location>
        <begin position="26"/>
        <end position="41"/>
    </location>
</feature>
<dbReference type="Proteomes" id="UP000294933">
    <property type="component" value="Unassembled WGS sequence"/>
</dbReference>
<keyword evidence="3" id="KW-0540">Nuclease</keyword>
<comment type="subcellular location">
    <subcellularLocation>
        <location evidence="1">Nucleus</location>
    </subcellularLocation>
</comment>
<evidence type="ECO:0000256" key="6">
    <source>
        <dbReference type="ARBA" id="ARBA00023242"/>
    </source>
</evidence>
<feature type="region of interest" description="Disordered" evidence="7">
    <location>
        <begin position="562"/>
        <end position="583"/>
    </location>
</feature>
<dbReference type="FunFam" id="3.30.420.10:FF:000031">
    <property type="entry name" value="RNA exonuclease 1"/>
    <property type="match status" value="1"/>
</dbReference>
<dbReference type="SUPFAM" id="SSF53098">
    <property type="entry name" value="Ribonuclease H-like"/>
    <property type="match status" value="1"/>
</dbReference>
<accession>A0A4Y7PN49</accession>
<dbReference type="GO" id="GO:0010629">
    <property type="term" value="P:negative regulation of gene expression"/>
    <property type="evidence" value="ECO:0007669"/>
    <property type="project" value="UniProtKB-ARBA"/>
</dbReference>
<reference evidence="9 10" key="1">
    <citation type="submission" date="2018-06" db="EMBL/GenBank/DDBJ databases">
        <title>A transcriptomic atlas of mushroom development highlights an independent origin of complex multicellularity.</title>
        <authorList>
            <consortium name="DOE Joint Genome Institute"/>
            <person name="Krizsan K."/>
            <person name="Almasi E."/>
            <person name="Merenyi Z."/>
            <person name="Sahu N."/>
            <person name="Viragh M."/>
            <person name="Koszo T."/>
            <person name="Mondo S."/>
            <person name="Kiss B."/>
            <person name="Balint B."/>
            <person name="Kues U."/>
            <person name="Barry K."/>
            <person name="Hegedus J.C."/>
            <person name="Henrissat B."/>
            <person name="Johnson J."/>
            <person name="Lipzen A."/>
            <person name="Ohm R."/>
            <person name="Nagy I."/>
            <person name="Pangilinan J."/>
            <person name="Yan J."/>
            <person name="Xiong Y."/>
            <person name="Grigoriev I.V."/>
            <person name="Hibbett D.S."/>
            <person name="Nagy L.G."/>
        </authorList>
    </citation>
    <scope>NUCLEOTIDE SEQUENCE [LARGE SCALE GENOMIC DNA]</scope>
    <source>
        <strain evidence="9 10">SZMC22713</strain>
    </source>
</reference>
<evidence type="ECO:0000256" key="3">
    <source>
        <dbReference type="ARBA" id="ARBA00022722"/>
    </source>
</evidence>
<dbReference type="InterPro" id="IPR013520">
    <property type="entry name" value="Ribonucl_H"/>
</dbReference>
<dbReference type="PANTHER" id="PTHR12801:SF115">
    <property type="entry name" value="FI18136P1-RELATED"/>
    <property type="match status" value="1"/>
</dbReference>
<evidence type="ECO:0000256" key="5">
    <source>
        <dbReference type="ARBA" id="ARBA00022839"/>
    </source>
</evidence>
<organism evidence="9 10">
    <name type="scientific">Rickenella mellea</name>
    <dbReference type="NCBI Taxonomy" id="50990"/>
    <lineage>
        <taxon>Eukaryota</taxon>
        <taxon>Fungi</taxon>
        <taxon>Dikarya</taxon>
        <taxon>Basidiomycota</taxon>
        <taxon>Agaricomycotina</taxon>
        <taxon>Agaricomycetes</taxon>
        <taxon>Hymenochaetales</taxon>
        <taxon>Rickenellaceae</taxon>
        <taxon>Rickenella</taxon>
    </lineage>
</organism>
<dbReference type="Gene3D" id="3.30.420.10">
    <property type="entry name" value="Ribonuclease H-like superfamily/Ribonuclease H"/>
    <property type="match status" value="1"/>
</dbReference>
<feature type="region of interest" description="Disordered" evidence="7">
    <location>
        <begin position="174"/>
        <end position="200"/>
    </location>
</feature>
<dbReference type="STRING" id="50990.A0A4Y7PN49"/>
<gene>
    <name evidence="9" type="ORF">BD410DRAFT_901803</name>
</gene>
<protein>
    <recommendedName>
        <fullName evidence="8">Exonuclease domain-containing protein</fullName>
    </recommendedName>
</protein>
<evidence type="ECO:0000256" key="4">
    <source>
        <dbReference type="ARBA" id="ARBA00022801"/>
    </source>
</evidence>
<keyword evidence="6" id="KW-0539">Nucleus</keyword>
<feature type="compositionally biased region" description="Low complexity" evidence="7">
    <location>
        <begin position="1"/>
        <end position="19"/>
    </location>
</feature>
<feature type="compositionally biased region" description="Pro residues" evidence="7">
    <location>
        <begin position="572"/>
        <end position="582"/>
    </location>
</feature>
<dbReference type="EMBL" id="ML170234">
    <property type="protein sequence ID" value="TDL16847.1"/>
    <property type="molecule type" value="Genomic_DNA"/>
</dbReference>
<dbReference type="InterPro" id="IPR036397">
    <property type="entry name" value="RNaseH_sf"/>
</dbReference>
<feature type="domain" description="Exonuclease" evidence="8">
    <location>
        <begin position="311"/>
        <end position="477"/>
    </location>
</feature>
<evidence type="ECO:0000313" key="10">
    <source>
        <dbReference type="Proteomes" id="UP000294933"/>
    </source>
</evidence>
<feature type="region of interest" description="Disordered" evidence="7">
    <location>
        <begin position="1"/>
        <end position="89"/>
    </location>
</feature>
<name>A0A4Y7PN49_9AGAM</name>
<dbReference type="InterPro" id="IPR034922">
    <property type="entry name" value="REX1-like_exo"/>
</dbReference>